<dbReference type="PANTHER" id="PTHR34606">
    <property type="entry name" value="BON DOMAIN-CONTAINING PROTEIN"/>
    <property type="match status" value="1"/>
</dbReference>
<gene>
    <name evidence="3" type="ORF">KK078_13005</name>
</gene>
<dbReference type="AlphaFoldDB" id="A0AAP2D9K7"/>
<reference evidence="3 4" key="1">
    <citation type="submission" date="2021-05" db="EMBL/GenBank/DDBJ databases">
        <title>A Polyphasic approach of four new species of the genus Ohtaekwangia: Ohtaekwangia histidinii sp. nov., Ohtaekwangia cretensis sp. nov., Ohtaekwangia indiensis sp. nov., Ohtaekwangia reichenbachii sp. nov. from diverse environment.</title>
        <authorList>
            <person name="Octaviana S."/>
        </authorList>
    </citation>
    <scope>NUCLEOTIDE SEQUENCE [LARGE SCALE GENOMIC DNA]</scope>
    <source>
        <strain evidence="3 4">PWU37</strain>
    </source>
</reference>
<evidence type="ECO:0000259" key="2">
    <source>
        <dbReference type="PROSITE" id="PS50914"/>
    </source>
</evidence>
<organism evidence="3 4">
    <name type="scientific">Dawidia soli</name>
    <dbReference type="NCBI Taxonomy" id="2782352"/>
    <lineage>
        <taxon>Bacteria</taxon>
        <taxon>Pseudomonadati</taxon>
        <taxon>Bacteroidota</taxon>
        <taxon>Cytophagia</taxon>
        <taxon>Cytophagales</taxon>
        <taxon>Chryseotaleaceae</taxon>
        <taxon>Dawidia</taxon>
    </lineage>
</organism>
<feature type="region of interest" description="Disordered" evidence="1">
    <location>
        <begin position="64"/>
        <end position="90"/>
    </location>
</feature>
<dbReference type="InterPro" id="IPR047800">
    <property type="entry name" value="SWFGD_dom"/>
</dbReference>
<evidence type="ECO:0000256" key="1">
    <source>
        <dbReference type="SAM" id="MobiDB-lite"/>
    </source>
</evidence>
<feature type="region of interest" description="Disordered" evidence="1">
    <location>
        <begin position="1"/>
        <end position="47"/>
    </location>
</feature>
<evidence type="ECO:0000313" key="4">
    <source>
        <dbReference type="Proteomes" id="UP001319180"/>
    </source>
</evidence>
<evidence type="ECO:0000313" key="3">
    <source>
        <dbReference type="EMBL" id="MBT1687482.1"/>
    </source>
</evidence>
<dbReference type="RefSeq" id="WP_254090714.1">
    <property type="nucleotide sequence ID" value="NZ_JAHESC010000017.1"/>
</dbReference>
<feature type="compositionally biased region" description="Polar residues" evidence="1">
    <location>
        <begin position="75"/>
        <end position="85"/>
    </location>
</feature>
<dbReference type="Pfam" id="PF04972">
    <property type="entry name" value="BON"/>
    <property type="match status" value="1"/>
</dbReference>
<dbReference type="Gene3D" id="3.30.1340.30">
    <property type="match status" value="1"/>
</dbReference>
<feature type="compositionally biased region" description="Polar residues" evidence="1">
    <location>
        <begin position="1"/>
        <end position="17"/>
    </location>
</feature>
<keyword evidence="4" id="KW-1185">Reference proteome</keyword>
<dbReference type="InterPro" id="IPR051686">
    <property type="entry name" value="Lipoprotein_DolP"/>
</dbReference>
<comment type="caution">
    <text evidence="3">The sequence shown here is derived from an EMBL/GenBank/DDBJ whole genome shotgun (WGS) entry which is preliminary data.</text>
</comment>
<dbReference type="PANTHER" id="PTHR34606:SF15">
    <property type="entry name" value="BON DOMAIN-CONTAINING PROTEIN"/>
    <property type="match status" value="1"/>
</dbReference>
<dbReference type="Proteomes" id="UP001319180">
    <property type="component" value="Unassembled WGS sequence"/>
</dbReference>
<dbReference type="InterPro" id="IPR014004">
    <property type="entry name" value="Transpt-assoc_nodulatn_dom_bac"/>
</dbReference>
<dbReference type="PROSITE" id="PS50914">
    <property type="entry name" value="BON"/>
    <property type="match status" value="1"/>
</dbReference>
<protein>
    <submittedName>
        <fullName evidence="3">BON domain-containing protein</fullName>
    </submittedName>
</protein>
<dbReference type="EMBL" id="JAHESC010000017">
    <property type="protein sequence ID" value="MBT1687482.1"/>
    <property type="molecule type" value="Genomic_DNA"/>
</dbReference>
<sequence length="348" mass="39842">MSNYNRGQRGQRSQRPYNYNREDSNRNYGNENRDYGNEHGTSWGAQQGNDYNENSWYGRSRQGDYGNTGYTNYGQSRYGNSGDTSRNYDRDFNTDYFGNRQSYEGGSYEGGYGNRGYHDDDDYSSYGRYGQYDRGNRNYGNYGHQYDRGNYSNYGSSGGYGNSNFGSGYGRSYDYNRGQRYDQGSNIGNYGTMGSYGSDQYRDRGMWDKTRDEISSWFGNEDAERRREMDRRFTAQHRGKGPRGYSRSDDRIKEDVNDRLSDNPYIDASDVEVSVTNGEVVLSGKVTDRHDKRRAEDIAEGVSGVRNVENRIRVQSEVGESTGSFTTTPRSSQTTTERSKSRNGLVES</sequence>
<dbReference type="NCBIfam" id="NF033157">
    <property type="entry name" value="SWFGD_domain"/>
    <property type="match status" value="1"/>
</dbReference>
<feature type="domain" description="BON" evidence="2">
    <location>
        <begin position="248"/>
        <end position="316"/>
    </location>
</feature>
<dbReference type="InterPro" id="IPR007055">
    <property type="entry name" value="BON_dom"/>
</dbReference>
<dbReference type="SMART" id="SM00749">
    <property type="entry name" value="BON"/>
    <property type="match status" value="1"/>
</dbReference>
<accession>A0AAP2D9K7</accession>
<feature type="compositionally biased region" description="Basic and acidic residues" evidence="1">
    <location>
        <begin position="20"/>
        <end position="37"/>
    </location>
</feature>
<name>A0AAP2D9K7_9BACT</name>
<feature type="compositionally biased region" description="Low complexity" evidence="1">
    <location>
        <begin position="65"/>
        <end position="74"/>
    </location>
</feature>
<feature type="compositionally biased region" description="Low complexity" evidence="1">
    <location>
        <begin position="324"/>
        <end position="336"/>
    </location>
</feature>
<feature type="region of interest" description="Disordered" evidence="1">
    <location>
        <begin position="315"/>
        <end position="348"/>
    </location>
</feature>
<feature type="region of interest" description="Disordered" evidence="1">
    <location>
        <begin position="225"/>
        <end position="253"/>
    </location>
</feature>
<proteinExistence type="predicted"/>